<dbReference type="PANTHER" id="PTHR46601:SF2">
    <property type="entry name" value="UBIQUITIN-LIKE PROTEASE FAMILY PROFILE DOMAIN-CONTAINING PROTEIN"/>
    <property type="match status" value="1"/>
</dbReference>
<comment type="caution">
    <text evidence="1">The sequence shown here is derived from an EMBL/GenBank/DDBJ whole genome shotgun (WGS) entry which is preliminary data.</text>
</comment>
<name>A0AAE1ASA0_9GAST</name>
<proteinExistence type="predicted"/>
<dbReference type="PANTHER" id="PTHR46601">
    <property type="entry name" value="ULP_PROTEASE DOMAIN-CONTAINING PROTEIN"/>
    <property type="match status" value="1"/>
</dbReference>
<dbReference type="EMBL" id="JAWDGP010001280">
    <property type="protein sequence ID" value="KAK3793115.1"/>
    <property type="molecule type" value="Genomic_DNA"/>
</dbReference>
<reference evidence="1" key="1">
    <citation type="journal article" date="2023" name="G3 (Bethesda)">
        <title>A reference genome for the long-term kleptoplast-retaining sea slug Elysia crispata morphotype clarki.</title>
        <authorList>
            <person name="Eastman K.E."/>
            <person name="Pendleton A.L."/>
            <person name="Shaikh M.A."/>
            <person name="Suttiyut T."/>
            <person name="Ogas R."/>
            <person name="Tomko P."/>
            <person name="Gavelis G."/>
            <person name="Widhalm J.R."/>
            <person name="Wisecaver J.H."/>
        </authorList>
    </citation>
    <scope>NUCLEOTIDE SEQUENCE</scope>
    <source>
        <strain evidence="1">ECLA1</strain>
    </source>
</reference>
<sequence length="158" mass="17655">MLDMLKKEFKLTNTELQWNYSATSHGKGIVDGIGGRAKSLVRKAVMSKRNKVVVQSAHDFAEIAKSLMEKTVVVYVGENEIESVDSSLWETAKDALGIRSVHYVVLKGGKLLGFKNDLERENAVFEITTETDSEKGEGACPVGEWLVVEYDGKQYYEF</sequence>
<dbReference type="AlphaFoldDB" id="A0AAE1ASA0"/>
<dbReference type="Proteomes" id="UP001283361">
    <property type="component" value="Unassembled WGS sequence"/>
</dbReference>
<evidence type="ECO:0000313" key="1">
    <source>
        <dbReference type="EMBL" id="KAK3793115.1"/>
    </source>
</evidence>
<evidence type="ECO:0000313" key="2">
    <source>
        <dbReference type="Proteomes" id="UP001283361"/>
    </source>
</evidence>
<gene>
    <name evidence="1" type="ORF">RRG08_026135</name>
</gene>
<accession>A0AAE1ASA0</accession>
<protein>
    <submittedName>
        <fullName evidence="1">Uncharacterized protein</fullName>
    </submittedName>
</protein>
<organism evidence="1 2">
    <name type="scientific">Elysia crispata</name>
    <name type="common">lettuce slug</name>
    <dbReference type="NCBI Taxonomy" id="231223"/>
    <lineage>
        <taxon>Eukaryota</taxon>
        <taxon>Metazoa</taxon>
        <taxon>Spiralia</taxon>
        <taxon>Lophotrochozoa</taxon>
        <taxon>Mollusca</taxon>
        <taxon>Gastropoda</taxon>
        <taxon>Heterobranchia</taxon>
        <taxon>Euthyneura</taxon>
        <taxon>Panpulmonata</taxon>
        <taxon>Sacoglossa</taxon>
        <taxon>Placobranchoidea</taxon>
        <taxon>Plakobranchidae</taxon>
        <taxon>Elysia</taxon>
    </lineage>
</organism>
<keyword evidence="2" id="KW-1185">Reference proteome</keyword>